<keyword evidence="3" id="KW-1185">Reference proteome</keyword>
<evidence type="ECO:0000256" key="1">
    <source>
        <dbReference type="SAM" id="Phobius"/>
    </source>
</evidence>
<reference evidence="2 3" key="1">
    <citation type="submission" date="2014-04" db="EMBL/GenBank/DDBJ databases">
        <authorList>
            <consortium name="DOE Joint Genome Institute"/>
            <person name="Kuo A."/>
            <person name="Kohler A."/>
            <person name="Costa M.D."/>
            <person name="Nagy L.G."/>
            <person name="Floudas D."/>
            <person name="Copeland A."/>
            <person name="Barry K.W."/>
            <person name="Cichocki N."/>
            <person name="Veneault-Fourrey C."/>
            <person name="LaButti K."/>
            <person name="Lindquist E.A."/>
            <person name="Lipzen A."/>
            <person name="Lundell T."/>
            <person name="Morin E."/>
            <person name="Murat C."/>
            <person name="Sun H."/>
            <person name="Tunlid A."/>
            <person name="Henrissat B."/>
            <person name="Grigoriev I.V."/>
            <person name="Hibbett D.S."/>
            <person name="Martin F."/>
            <person name="Nordberg H.P."/>
            <person name="Cantor M.N."/>
            <person name="Hua S.X."/>
        </authorList>
    </citation>
    <scope>NUCLEOTIDE SEQUENCE [LARGE SCALE GENOMIC DNA]</scope>
    <source>
        <strain evidence="2 3">441</strain>
    </source>
</reference>
<name>A0A0C9YFN2_9AGAM</name>
<sequence length="109" mass="12611">MHDEPEAFAKWKGEMYAWEVDPSKTNPFNPKVETLMQATIHLQLTRDDVQALRDGTRVILHNDVSPSMLIGSGLDLEEQQYIHIGSRFICNFMFLILFLDIVFVQIKCL</sequence>
<gene>
    <name evidence="2" type="ORF">PISMIDRAFT_10679</name>
</gene>
<dbReference type="Proteomes" id="UP000054018">
    <property type="component" value="Unassembled WGS sequence"/>
</dbReference>
<evidence type="ECO:0000313" key="3">
    <source>
        <dbReference type="Proteomes" id="UP000054018"/>
    </source>
</evidence>
<accession>A0A0C9YFN2</accession>
<reference evidence="3" key="2">
    <citation type="submission" date="2015-01" db="EMBL/GenBank/DDBJ databases">
        <title>Evolutionary Origins and Diversification of the Mycorrhizal Mutualists.</title>
        <authorList>
            <consortium name="DOE Joint Genome Institute"/>
            <consortium name="Mycorrhizal Genomics Consortium"/>
            <person name="Kohler A."/>
            <person name="Kuo A."/>
            <person name="Nagy L.G."/>
            <person name="Floudas D."/>
            <person name="Copeland A."/>
            <person name="Barry K.W."/>
            <person name="Cichocki N."/>
            <person name="Veneault-Fourrey C."/>
            <person name="LaButti K."/>
            <person name="Lindquist E.A."/>
            <person name="Lipzen A."/>
            <person name="Lundell T."/>
            <person name="Morin E."/>
            <person name="Murat C."/>
            <person name="Riley R."/>
            <person name="Ohm R."/>
            <person name="Sun H."/>
            <person name="Tunlid A."/>
            <person name="Henrissat B."/>
            <person name="Grigoriev I.V."/>
            <person name="Hibbett D.S."/>
            <person name="Martin F."/>
        </authorList>
    </citation>
    <scope>NUCLEOTIDE SEQUENCE [LARGE SCALE GENOMIC DNA]</scope>
    <source>
        <strain evidence="3">441</strain>
    </source>
</reference>
<dbReference type="HOGENOM" id="CLU_2185008_0_0_1"/>
<protein>
    <submittedName>
        <fullName evidence="2">Unplaced genomic scaffold scaffold_39, whole genome shotgun sequence</fullName>
    </submittedName>
</protein>
<dbReference type="OrthoDB" id="2682651at2759"/>
<keyword evidence="1" id="KW-1133">Transmembrane helix</keyword>
<keyword evidence="1" id="KW-0472">Membrane</keyword>
<feature type="transmembrane region" description="Helical" evidence="1">
    <location>
        <begin position="88"/>
        <end position="106"/>
    </location>
</feature>
<dbReference type="STRING" id="765257.A0A0C9YFN2"/>
<evidence type="ECO:0000313" key="2">
    <source>
        <dbReference type="EMBL" id="KIK23695.1"/>
    </source>
</evidence>
<proteinExistence type="predicted"/>
<dbReference type="EMBL" id="KN833723">
    <property type="protein sequence ID" value="KIK23695.1"/>
    <property type="molecule type" value="Genomic_DNA"/>
</dbReference>
<dbReference type="AlphaFoldDB" id="A0A0C9YFN2"/>
<keyword evidence="1" id="KW-0812">Transmembrane</keyword>
<organism evidence="2 3">
    <name type="scientific">Pisolithus microcarpus 441</name>
    <dbReference type="NCBI Taxonomy" id="765257"/>
    <lineage>
        <taxon>Eukaryota</taxon>
        <taxon>Fungi</taxon>
        <taxon>Dikarya</taxon>
        <taxon>Basidiomycota</taxon>
        <taxon>Agaricomycotina</taxon>
        <taxon>Agaricomycetes</taxon>
        <taxon>Agaricomycetidae</taxon>
        <taxon>Boletales</taxon>
        <taxon>Sclerodermatineae</taxon>
        <taxon>Pisolithaceae</taxon>
        <taxon>Pisolithus</taxon>
    </lineage>
</organism>